<dbReference type="GO" id="GO:0016020">
    <property type="term" value="C:membrane"/>
    <property type="evidence" value="ECO:0007669"/>
    <property type="project" value="UniProtKB-SubCell"/>
</dbReference>
<dbReference type="GO" id="GO:0006508">
    <property type="term" value="P:proteolysis"/>
    <property type="evidence" value="ECO:0007669"/>
    <property type="project" value="UniProtKB-KW"/>
</dbReference>
<organism evidence="14 15">
    <name type="scientific">Parashewanella curva</name>
    <dbReference type="NCBI Taxonomy" id="2338552"/>
    <lineage>
        <taxon>Bacteria</taxon>
        <taxon>Pseudomonadati</taxon>
        <taxon>Pseudomonadota</taxon>
        <taxon>Gammaproteobacteria</taxon>
        <taxon>Alteromonadales</taxon>
        <taxon>Shewanellaceae</taxon>
        <taxon>Parashewanella</taxon>
    </lineage>
</organism>
<protein>
    <submittedName>
        <fullName evidence="14">Site-2 protease family protein</fullName>
    </submittedName>
</protein>
<evidence type="ECO:0000256" key="11">
    <source>
        <dbReference type="ARBA" id="ARBA00023136"/>
    </source>
</evidence>
<dbReference type="Proteomes" id="UP000281474">
    <property type="component" value="Unassembled WGS sequence"/>
</dbReference>
<keyword evidence="10" id="KW-0482">Metalloprotease</keyword>
<keyword evidence="7" id="KW-0378">Hydrolase</keyword>
<comment type="similarity">
    <text evidence="3">Belongs to the peptidase M50B family.</text>
</comment>
<dbReference type="PANTHER" id="PTHR39188:SF3">
    <property type="entry name" value="STAGE IV SPORULATION PROTEIN FB"/>
    <property type="match status" value="1"/>
</dbReference>
<dbReference type="GO" id="GO:0046872">
    <property type="term" value="F:metal ion binding"/>
    <property type="evidence" value="ECO:0007669"/>
    <property type="project" value="UniProtKB-KW"/>
</dbReference>
<dbReference type="GO" id="GO:0008237">
    <property type="term" value="F:metallopeptidase activity"/>
    <property type="evidence" value="ECO:0007669"/>
    <property type="project" value="UniProtKB-KW"/>
</dbReference>
<feature type="transmembrane region" description="Helical" evidence="12">
    <location>
        <begin position="336"/>
        <end position="355"/>
    </location>
</feature>
<evidence type="ECO:0000256" key="7">
    <source>
        <dbReference type="ARBA" id="ARBA00022801"/>
    </source>
</evidence>
<dbReference type="Pfam" id="PF02163">
    <property type="entry name" value="Peptidase_M50"/>
    <property type="match status" value="1"/>
</dbReference>
<keyword evidence="11 12" id="KW-0472">Membrane</keyword>
<evidence type="ECO:0000256" key="1">
    <source>
        <dbReference type="ARBA" id="ARBA00001947"/>
    </source>
</evidence>
<reference evidence="14 15" key="1">
    <citation type="submission" date="2018-09" db="EMBL/GenBank/DDBJ databases">
        <title>Phylogeny of the Shewanellaceae, and recommendation for two new genera, Pseudoshewanella and Parashewanella.</title>
        <authorList>
            <person name="Wang G."/>
        </authorList>
    </citation>
    <scope>NUCLEOTIDE SEQUENCE [LARGE SCALE GENOMIC DNA]</scope>
    <source>
        <strain evidence="14 15">C51</strain>
    </source>
</reference>
<gene>
    <name evidence="14" type="ORF">D5018_10270</name>
</gene>
<evidence type="ECO:0000256" key="3">
    <source>
        <dbReference type="ARBA" id="ARBA00007931"/>
    </source>
</evidence>
<dbReference type="OrthoDB" id="8772544at2"/>
<evidence type="ECO:0000259" key="13">
    <source>
        <dbReference type="Pfam" id="PF02163"/>
    </source>
</evidence>
<comment type="caution">
    <text evidence="14">The sequence shown here is derived from an EMBL/GenBank/DDBJ whole genome shotgun (WGS) entry which is preliminary data.</text>
</comment>
<evidence type="ECO:0000313" key="15">
    <source>
        <dbReference type="Proteomes" id="UP000281474"/>
    </source>
</evidence>
<dbReference type="AlphaFoldDB" id="A0A3L8PWK4"/>
<evidence type="ECO:0000256" key="9">
    <source>
        <dbReference type="ARBA" id="ARBA00022989"/>
    </source>
</evidence>
<evidence type="ECO:0000256" key="10">
    <source>
        <dbReference type="ARBA" id="ARBA00023049"/>
    </source>
</evidence>
<feature type="transmembrane region" description="Helical" evidence="12">
    <location>
        <begin position="270"/>
        <end position="289"/>
    </location>
</feature>
<comment type="cofactor">
    <cofactor evidence="1">
        <name>Zn(2+)</name>
        <dbReference type="ChEBI" id="CHEBI:29105"/>
    </cofactor>
</comment>
<keyword evidence="5 12" id="KW-0812">Transmembrane</keyword>
<evidence type="ECO:0000256" key="8">
    <source>
        <dbReference type="ARBA" id="ARBA00022833"/>
    </source>
</evidence>
<feature type="transmembrane region" description="Helical" evidence="12">
    <location>
        <begin position="211"/>
        <end position="233"/>
    </location>
</feature>
<feature type="domain" description="Peptidase M50" evidence="13">
    <location>
        <begin position="159"/>
        <end position="232"/>
    </location>
</feature>
<evidence type="ECO:0000313" key="14">
    <source>
        <dbReference type="EMBL" id="RLV59746.1"/>
    </source>
</evidence>
<dbReference type="RefSeq" id="WP_121838915.1">
    <property type="nucleotide sequence ID" value="NZ_ML014776.1"/>
</dbReference>
<keyword evidence="8" id="KW-0862">Zinc</keyword>
<name>A0A3L8PWK4_9GAMM</name>
<keyword evidence="4 14" id="KW-0645">Protease</keyword>
<dbReference type="InterPro" id="IPR008915">
    <property type="entry name" value="Peptidase_M50"/>
</dbReference>
<evidence type="ECO:0000256" key="6">
    <source>
        <dbReference type="ARBA" id="ARBA00022723"/>
    </source>
</evidence>
<comment type="subcellular location">
    <subcellularLocation>
        <location evidence="2">Membrane</location>
        <topology evidence="2">Multi-pass membrane protein</topology>
    </subcellularLocation>
</comment>
<dbReference type="EMBL" id="QZEI01000027">
    <property type="protein sequence ID" value="RLV59746.1"/>
    <property type="molecule type" value="Genomic_DNA"/>
</dbReference>
<accession>A0A3L8PWK4</accession>
<evidence type="ECO:0000256" key="4">
    <source>
        <dbReference type="ARBA" id="ARBA00022670"/>
    </source>
</evidence>
<keyword evidence="15" id="KW-1185">Reference proteome</keyword>
<dbReference type="PANTHER" id="PTHR39188">
    <property type="entry name" value="MEMBRANE-ASSOCIATED ZINC METALLOPROTEASE M50B"/>
    <property type="match status" value="1"/>
</dbReference>
<sequence>MEILNIDCLGKKLRLEASLAGWQQLYWDNRPVAGCTASENYEGQFSHEFELSTQPQAETDAELEPQTIKVKLDIDLKWQPFELDYQLQVDGQMLTDGQRNAKDIEQQTPVESSKQEARKPGVLGLVSLGFKLLKSAKVIKVVLAGASLAAYSWLFSFQFALALIAVLVVHEYGHVKAMKYFGMKTKGFYLIPFMGGLALTDQKINTRWQDVVISIMGPTFGMIMAWVCLITYWVTDNMLFAGLASLSALINLFQMLPILPLDGGHIIKSVSFSMNSVAGLLICIAGAVFGVAISYYFGMTLFGFLLAIGSIEIILEWRSRHHTHLLPLDRYGQVFSFVWYGITVTGLMAVIWLTAKSGDTLLSIPMKILQS</sequence>
<feature type="transmembrane region" description="Helical" evidence="12">
    <location>
        <begin position="141"/>
        <end position="169"/>
    </location>
</feature>
<proteinExistence type="inferred from homology"/>
<keyword evidence="6" id="KW-0479">Metal-binding</keyword>
<feature type="transmembrane region" description="Helical" evidence="12">
    <location>
        <begin position="239"/>
        <end position="258"/>
    </location>
</feature>
<feature type="transmembrane region" description="Helical" evidence="12">
    <location>
        <begin position="295"/>
        <end position="315"/>
    </location>
</feature>
<evidence type="ECO:0000256" key="5">
    <source>
        <dbReference type="ARBA" id="ARBA00022692"/>
    </source>
</evidence>
<evidence type="ECO:0000256" key="12">
    <source>
        <dbReference type="SAM" id="Phobius"/>
    </source>
</evidence>
<keyword evidence="9 12" id="KW-1133">Transmembrane helix</keyword>
<dbReference type="CDD" id="cd06160">
    <property type="entry name" value="S2P-M50_like_2"/>
    <property type="match status" value="1"/>
</dbReference>
<evidence type="ECO:0000256" key="2">
    <source>
        <dbReference type="ARBA" id="ARBA00004141"/>
    </source>
</evidence>